<dbReference type="EMBL" id="UINC01037574">
    <property type="protein sequence ID" value="SVB33267.1"/>
    <property type="molecule type" value="Genomic_DNA"/>
</dbReference>
<dbReference type="AlphaFoldDB" id="A0A382D6N7"/>
<accession>A0A382D6N7</accession>
<proteinExistence type="predicted"/>
<name>A0A382D6N7_9ZZZZ</name>
<evidence type="ECO:0000313" key="1">
    <source>
        <dbReference type="EMBL" id="SVB33267.1"/>
    </source>
</evidence>
<protein>
    <submittedName>
        <fullName evidence="1">Uncharacterized protein</fullName>
    </submittedName>
</protein>
<sequence>MLEMKLLNLSIYSMFRSDALILHDIALLYI</sequence>
<organism evidence="1">
    <name type="scientific">marine metagenome</name>
    <dbReference type="NCBI Taxonomy" id="408172"/>
    <lineage>
        <taxon>unclassified sequences</taxon>
        <taxon>metagenomes</taxon>
        <taxon>ecological metagenomes</taxon>
    </lineage>
</organism>
<reference evidence="1" key="1">
    <citation type="submission" date="2018-05" db="EMBL/GenBank/DDBJ databases">
        <authorList>
            <person name="Lanie J.A."/>
            <person name="Ng W.-L."/>
            <person name="Kazmierczak K.M."/>
            <person name="Andrzejewski T.M."/>
            <person name="Davidsen T.M."/>
            <person name="Wayne K.J."/>
            <person name="Tettelin H."/>
            <person name="Glass J.I."/>
            <person name="Rusch D."/>
            <person name="Podicherti R."/>
            <person name="Tsui H.-C.T."/>
            <person name="Winkler M.E."/>
        </authorList>
    </citation>
    <scope>NUCLEOTIDE SEQUENCE</scope>
</reference>
<gene>
    <name evidence="1" type="ORF">METZ01_LOCUS186121</name>
</gene>